<sequence>MEEGLIATRNAKGLAALAAGLLLLAGPAIAQGQPPAPARPAAAPSSLVGAWDIEKVGASRSCTVTFGSEAAAKGWQLRFPATCRRALPILNDAVGWDLGPAGVPRLVDGAGKVLVAFDEKASGAGRRGKGGDGAQYGLDPKGHPRVAARPAPSAAEQAATAATRRTAVDPAQAPAPETVAGRYGVMRQPGREVCKLALTATPSETAGATVASFEGSCADTGLTIFSPVAWRYAAGRLELIARKGHKVELVFEDGQWRKDPAVGAPLLLKKLP</sequence>
<proteinExistence type="predicted"/>
<feature type="domain" description="Alkaline proteinase inhibitor/ Outer membrane lipoprotein Omp19" evidence="4">
    <location>
        <begin position="43"/>
        <end position="124"/>
    </location>
</feature>
<dbReference type="Gene3D" id="2.40.128.10">
    <property type="match status" value="2"/>
</dbReference>
<feature type="signal peptide" evidence="3">
    <location>
        <begin position="1"/>
        <end position="30"/>
    </location>
</feature>
<dbReference type="GO" id="GO:0030414">
    <property type="term" value="F:peptidase inhibitor activity"/>
    <property type="evidence" value="ECO:0007669"/>
    <property type="project" value="UniProtKB-KW"/>
</dbReference>
<keyword evidence="5" id="KW-0646">Protease inhibitor</keyword>
<gene>
    <name evidence="5" type="ORF">RKE40_15175</name>
</gene>
<dbReference type="InterPro" id="IPR016085">
    <property type="entry name" value="Protease_inh_B-barrel_dom"/>
</dbReference>
<keyword evidence="5" id="KW-0483">Metalloprotease inhibitor</keyword>
<name>A0ABU3S914_9HYPH</name>
<evidence type="ECO:0000313" key="6">
    <source>
        <dbReference type="Proteomes" id="UP001254257"/>
    </source>
</evidence>
<dbReference type="Proteomes" id="UP001254257">
    <property type="component" value="Unassembled WGS sequence"/>
</dbReference>
<dbReference type="InterPro" id="IPR021140">
    <property type="entry name" value="Inh/Omp19"/>
</dbReference>
<dbReference type="RefSeq" id="WP_316019068.1">
    <property type="nucleotide sequence ID" value="NZ_JAWDID010000021.1"/>
</dbReference>
<dbReference type="EMBL" id="JAWDID010000021">
    <property type="protein sequence ID" value="MDU0341239.1"/>
    <property type="molecule type" value="Genomic_DNA"/>
</dbReference>
<accession>A0ABU3S914</accession>
<feature type="region of interest" description="Disordered" evidence="2">
    <location>
        <begin position="122"/>
        <end position="151"/>
    </location>
</feature>
<evidence type="ECO:0000256" key="3">
    <source>
        <dbReference type="SAM" id="SignalP"/>
    </source>
</evidence>
<evidence type="ECO:0000256" key="2">
    <source>
        <dbReference type="SAM" id="MobiDB-lite"/>
    </source>
</evidence>
<evidence type="ECO:0000313" key="5">
    <source>
        <dbReference type="EMBL" id="MDU0341239.1"/>
    </source>
</evidence>
<comment type="caution">
    <text evidence="5">The sequence shown here is derived from an EMBL/GenBank/DDBJ whole genome shotgun (WGS) entry which is preliminary data.</text>
</comment>
<organism evidence="5 6">
    <name type="scientific">Bosea rubneri</name>
    <dbReference type="NCBI Taxonomy" id="3075434"/>
    <lineage>
        <taxon>Bacteria</taxon>
        <taxon>Pseudomonadati</taxon>
        <taxon>Pseudomonadota</taxon>
        <taxon>Alphaproteobacteria</taxon>
        <taxon>Hyphomicrobiales</taxon>
        <taxon>Boseaceae</taxon>
        <taxon>Bosea</taxon>
    </lineage>
</organism>
<keyword evidence="1 3" id="KW-0732">Signal</keyword>
<keyword evidence="6" id="KW-1185">Reference proteome</keyword>
<keyword evidence="5" id="KW-0481">Metalloenzyme inhibitor</keyword>
<dbReference type="Pfam" id="PF02974">
    <property type="entry name" value="Inh"/>
    <property type="match status" value="2"/>
</dbReference>
<evidence type="ECO:0000259" key="4">
    <source>
        <dbReference type="Pfam" id="PF02974"/>
    </source>
</evidence>
<feature type="domain" description="Alkaline proteinase inhibitor/ Outer membrane lipoprotein Omp19" evidence="4">
    <location>
        <begin position="174"/>
        <end position="270"/>
    </location>
</feature>
<evidence type="ECO:0000256" key="1">
    <source>
        <dbReference type="ARBA" id="ARBA00022729"/>
    </source>
</evidence>
<protein>
    <submittedName>
        <fullName evidence="5">AprI/Inh family metalloprotease inhibitor</fullName>
    </submittedName>
</protein>
<reference evidence="5 6" key="1">
    <citation type="submission" date="2023-09" db="EMBL/GenBank/DDBJ databases">
        <title>Whole genome shotgun sequencing (WGS) of Bosea sp. ZW T0_25, isolated from stored onions (Allium cepa).</title>
        <authorList>
            <person name="Stoll D.A."/>
            <person name="Huch M."/>
        </authorList>
    </citation>
    <scope>NUCLEOTIDE SEQUENCE [LARGE SCALE GENOMIC DNA]</scope>
    <source>
        <strain evidence="5 6">ZW T0_25</strain>
    </source>
</reference>
<feature type="chain" id="PRO_5046983522" evidence="3">
    <location>
        <begin position="31"/>
        <end position="272"/>
    </location>
</feature>
<dbReference type="SUPFAM" id="SSF50882">
    <property type="entry name" value="beta-Barrel protease inhibitors"/>
    <property type="match status" value="2"/>
</dbReference>